<accession>A0A9X5IRP5</accession>
<feature type="transmembrane region" description="Helical" evidence="1">
    <location>
        <begin position="231"/>
        <end position="248"/>
    </location>
</feature>
<dbReference type="PANTHER" id="PTHR35007">
    <property type="entry name" value="INTEGRAL MEMBRANE PROTEIN-RELATED"/>
    <property type="match status" value="1"/>
</dbReference>
<evidence type="ECO:0000256" key="1">
    <source>
        <dbReference type="SAM" id="Phobius"/>
    </source>
</evidence>
<name>A0A9X5IRP5_9MICO</name>
<dbReference type="Proteomes" id="UP000774283">
    <property type="component" value="Unassembled WGS sequence"/>
</dbReference>
<evidence type="ECO:0000313" key="3">
    <source>
        <dbReference type="Proteomes" id="UP000774283"/>
    </source>
</evidence>
<reference evidence="2 3" key="1">
    <citation type="submission" date="2020-04" db="EMBL/GenBank/DDBJ databases">
        <title>MicrobeNet Type strains.</title>
        <authorList>
            <person name="Nicholson A.C."/>
        </authorList>
    </citation>
    <scope>NUCLEOTIDE SEQUENCE [LARGE SCALE GENOMIC DNA]</scope>
    <source>
        <strain evidence="2 3">ATCC BAA-789</strain>
    </source>
</reference>
<keyword evidence="1" id="KW-1133">Transmembrane helix</keyword>
<dbReference type="EMBL" id="JAAXOW010000001">
    <property type="protein sequence ID" value="NKX92256.1"/>
    <property type="molecule type" value="Genomic_DNA"/>
</dbReference>
<feature type="transmembrane region" description="Helical" evidence="1">
    <location>
        <begin position="68"/>
        <end position="91"/>
    </location>
</feature>
<feature type="transmembrane region" description="Helical" evidence="1">
    <location>
        <begin position="254"/>
        <end position="277"/>
    </location>
</feature>
<evidence type="ECO:0000313" key="2">
    <source>
        <dbReference type="EMBL" id="NKX92256.1"/>
    </source>
</evidence>
<keyword evidence="3" id="KW-1185">Reference proteome</keyword>
<keyword evidence="1" id="KW-0472">Membrane</keyword>
<dbReference type="RefSeq" id="WP_168446305.1">
    <property type="nucleotide sequence ID" value="NZ_JAAXOW010000001.1"/>
</dbReference>
<comment type="caution">
    <text evidence="2">The sequence shown here is derived from an EMBL/GenBank/DDBJ whole genome shotgun (WGS) entry which is preliminary data.</text>
</comment>
<gene>
    <name evidence="2" type="ORF">HF995_03040</name>
</gene>
<dbReference type="AlphaFoldDB" id="A0A9X5IRP5"/>
<organism evidence="2 3">
    <name type="scientific">Sanguibacter hominis ATCC BAA-789</name>
    <dbReference type="NCBI Taxonomy" id="1312740"/>
    <lineage>
        <taxon>Bacteria</taxon>
        <taxon>Bacillati</taxon>
        <taxon>Actinomycetota</taxon>
        <taxon>Actinomycetes</taxon>
        <taxon>Micrococcales</taxon>
        <taxon>Sanguibacteraceae</taxon>
        <taxon>Sanguibacter</taxon>
    </lineage>
</organism>
<proteinExistence type="predicted"/>
<protein>
    <submittedName>
        <fullName evidence="2">Uncharacterized protein</fullName>
    </submittedName>
</protein>
<dbReference type="PANTHER" id="PTHR35007:SF1">
    <property type="entry name" value="PILUS ASSEMBLY PROTEIN"/>
    <property type="match status" value="1"/>
</dbReference>
<keyword evidence="1" id="KW-0812">Transmembrane</keyword>
<sequence>MAEKRPKKTKAEPQWLRSPINTKVYNYRVYHLTLGELALYSLLAFSVAGAVGYLFFGGLGKDAEGARTTVTNVIDTIVVLASGGFATKYFLKVRADQIRDARRKTLERQFRDLLESVSTSLSAGSTVIRAFDDARKDLANQYADDAPIVQELNVIVAGFHNNIRIEEMIRDLGERSGSTDIKSFANVFEIAYLRGADMKEAVRNAHLIISEKMAMNEEIETSFVASKNESLIMVALPVVLVAVLKSSGGSFATALATPAGVLCTLVAVGMFIGAYALSRKIMTIEI</sequence>
<feature type="transmembrane region" description="Helical" evidence="1">
    <location>
        <begin position="37"/>
        <end position="56"/>
    </location>
</feature>